<dbReference type="OrthoDB" id="3556830at2759"/>
<dbReference type="EMBL" id="MVGC01000079">
    <property type="protein sequence ID" value="RJE24478.1"/>
    <property type="molecule type" value="Genomic_DNA"/>
</dbReference>
<evidence type="ECO:0000256" key="1">
    <source>
        <dbReference type="SAM" id="MobiDB-lite"/>
    </source>
</evidence>
<feature type="transmembrane region" description="Helical" evidence="2">
    <location>
        <begin position="29"/>
        <end position="51"/>
    </location>
</feature>
<dbReference type="InterPro" id="IPR020999">
    <property type="entry name" value="Chitin_synth_reg_RCR"/>
</dbReference>
<dbReference type="Proteomes" id="UP000266188">
    <property type="component" value="Unassembled WGS sequence"/>
</dbReference>
<dbReference type="PANTHER" id="PTHR28187">
    <property type="entry name" value="PROTEIN RCR1-RELATED"/>
    <property type="match status" value="1"/>
</dbReference>
<keyword evidence="2" id="KW-0812">Transmembrane</keyword>
<keyword evidence="4" id="KW-1185">Reference proteome</keyword>
<dbReference type="GO" id="GO:0016192">
    <property type="term" value="P:vesicle-mediated transport"/>
    <property type="evidence" value="ECO:0007669"/>
    <property type="project" value="TreeGrafter"/>
</dbReference>
<dbReference type="PANTHER" id="PTHR28187:SF1">
    <property type="entry name" value="PROTEIN RCR1-RELATED"/>
    <property type="match status" value="1"/>
</dbReference>
<evidence type="ECO:0008006" key="5">
    <source>
        <dbReference type="Google" id="ProtNLM"/>
    </source>
</evidence>
<evidence type="ECO:0000313" key="3">
    <source>
        <dbReference type="EMBL" id="RJE24478.1"/>
    </source>
</evidence>
<dbReference type="AlphaFoldDB" id="A0A3A2ZML1"/>
<evidence type="ECO:0000256" key="2">
    <source>
        <dbReference type="SAM" id="Phobius"/>
    </source>
</evidence>
<accession>A0A3A2ZML1</accession>
<keyword evidence="2" id="KW-0472">Membrane</keyword>
<gene>
    <name evidence="3" type="ORF">PHISCL_03170</name>
</gene>
<protein>
    <recommendedName>
        <fullName evidence="5">Chitin synthesis regulation, resistance to congo red-domain-containing protein</fullName>
    </recommendedName>
</protein>
<keyword evidence="2" id="KW-1133">Transmembrane helix</keyword>
<feature type="compositionally biased region" description="Polar residues" evidence="1">
    <location>
        <begin position="110"/>
        <end position="123"/>
    </location>
</feature>
<reference evidence="4" key="1">
    <citation type="submission" date="2017-02" db="EMBL/GenBank/DDBJ databases">
        <authorList>
            <person name="Tafer H."/>
            <person name="Lopandic K."/>
        </authorList>
    </citation>
    <scope>NUCLEOTIDE SEQUENCE [LARGE SCALE GENOMIC DNA]</scope>
    <source>
        <strain evidence="4">CBS 366.77</strain>
    </source>
</reference>
<organism evidence="3 4">
    <name type="scientific">Aspergillus sclerotialis</name>
    <dbReference type="NCBI Taxonomy" id="2070753"/>
    <lineage>
        <taxon>Eukaryota</taxon>
        <taxon>Fungi</taxon>
        <taxon>Dikarya</taxon>
        <taxon>Ascomycota</taxon>
        <taxon>Pezizomycotina</taxon>
        <taxon>Eurotiomycetes</taxon>
        <taxon>Eurotiomycetidae</taxon>
        <taxon>Eurotiales</taxon>
        <taxon>Aspergillaceae</taxon>
        <taxon>Aspergillus</taxon>
        <taxon>Aspergillus subgen. Polypaecilum</taxon>
    </lineage>
</organism>
<feature type="compositionally biased region" description="Low complexity" evidence="1">
    <location>
        <begin position="80"/>
        <end position="93"/>
    </location>
</feature>
<dbReference type="Pfam" id="PF12273">
    <property type="entry name" value="RCR"/>
    <property type="match status" value="1"/>
</dbReference>
<name>A0A3A2ZML1_9EURO</name>
<proteinExistence type="predicted"/>
<feature type="compositionally biased region" description="Pro residues" evidence="1">
    <location>
        <begin position="129"/>
        <end position="140"/>
    </location>
</feature>
<feature type="region of interest" description="Disordered" evidence="1">
    <location>
        <begin position="78"/>
        <end position="140"/>
    </location>
</feature>
<sequence>MAVLPREDCRYHDIYGNCRSSRWDDWGRWVVFAVIVGCALIVFFLFACFNARRRRNRGLRPVPGTAWMAPPPYPPPPQPYYADPQYQQHHAPPQYTPSPQAYGYFGGQTTGIELQQPPNSYQQAGDRVYPPPPVPPPAKG</sequence>
<evidence type="ECO:0000313" key="4">
    <source>
        <dbReference type="Proteomes" id="UP000266188"/>
    </source>
</evidence>
<comment type="caution">
    <text evidence="3">The sequence shown here is derived from an EMBL/GenBank/DDBJ whole genome shotgun (WGS) entry which is preliminary data.</text>
</comment>